<name>G3MBN4_9CAUD</name>
<dbReference type="Proteomes" id="UP000009273">
    <property type="component" value="Segment"/>
</dbReference>
<dbReference type="EMBL" id="JN638751">
    <property type="protein sequence ID" value="AEO93428.1"/>
    <property type="molecule type" value="Genomic_DNA"/>
</dbReference>
<dbReference type="GeneID" id="18563384"/>
<evidence type="ECO:0000313" key="2">
    <source>
        <dbReference type="Proteomes" id="UP000009273"/>
    </source>
</evidence>
<dbReference type="RefSeq" id="YP_009015471.1">
    <property type="nucleotide sequence ID" value="NC_023719.1"/>
</dbReference>
<evidence type="ECO:0000313" key="1">
    <source>
        <dbReference type="EMBL" id="AEO93428.1"/>
    </source>
</evidence>
<dbReference type="KEGG" id="vg:18563384"/>
<keyword evidence="2" id="KW-1185">Reference proteome</keyword>
<proteinExistence type="predicted"/>
<gene>
    <name evidence="1" type="primary">168</name>
    <name evidence="1" type="ORF">G_168</name>
</gene>
<reference evidence="1 2" key="1">
    <citation type="submission" date="2011-09" db="EMBL/GenBank/DDBJ databases">
        <authorList>
            <person name="Pope W.H."/>
            <person name="Pedulla M.L."/>
            <person name="Ford M.E."/>
            <person name="Peebles C.L."/>
            <person name="Hatfull G.H."/>
            <person name="Hendrix R.W."/>
        </authorList>
    </citation>
    <scope>NUCLEOTIDE SEQUENCE [LARGE SCALE GENOMIC DNA]</scope>
    <source>
        <strain evidence="1">G</strain>
    </source>
</reference>
<accession>G3MBN4</accession>
<sequence>MDYKPMLIEALKEIDKWYSIRNELRLNENELFYIDFYRDIRANCSLIRSKFKSWNTVEYVSNMGYKLHSEIKEFIRLISPLIESNPAHKDKLGEIKDNLETLIVIFELSDC</sequence>
<protein>
    <submittedName>
        <fullName evidence="1">Gp168</fullName>
    </submittedName>
</protein>
<organism evidence="1 2">
    <name type="scientific">Bacillus phage G</name>
    <dbReference type="NCBI Taxonomy" id="2884420"/>
    <lineage>
        <taxon>Viruses</taxon>
        <taxon>Duplodnaviria</taxon>
        <taxon>Heunggongvirae</taxon>
        <taxon>Uroviricota</taxon>
        <taxon>Caudoviricetes</taxon>
        <taxon>Donellivirus</taxon>
        <taxon>Donellivirus gee</taxon>
    </lineage>
</organism>